<dbReference type="AlphaFoldDB" id="A0A8J3ABV9"/>
<evidence type="ECO:0000259" key="4">
    <source>
        <dbReference type="SMART" id="SM01317"/>
    </source>
</evidence>
<name>A0A8J3ABV9_9BACI</name>
<dbReference type="Proteomes" id="UP000626244">
    <property type="component" value="Unassembled WGS sequence"/>
</dbReference>
<keyword evidence="2" id="KW-0808">Transferase</keyword>
<dbReference type="InterPro" id="IPR039506">
    <property type="entry name" value="SPOB_a"/>
</dbReference>
<evidence type="ECO:0000256" key="1">
    <source>
        <dbReference type="ARBA" id="ARBA00022553"/>
    </source>
</evidence>
<dbReference type="InterPro" id="IPR037100">
    <property type="entry name" value="Spo0B_C_sf"/>
</dbReference>
<evidence type="ECO:0000313" key="5">
    <source>
        <dbReference type="EMBL" id="GGI10512.1"/>
    </source>
</evidence>
<proteinExistence type="predicted"/>
<keyword evidence="1" id="KW-0597">Phosphoprotein</keyword>
<reference evidence="6" key="1">
    <citation type="journal article" date="2019" name="Int. J. Syst. Evol. Microbiol.">
        <title>The Global Catalogue of Microorganisms (GCM) 10K type strain sequencing project: providing services to taxonomists for standard genome sequencing and annotation.</title>
        <authorList>
            <consortium name="The Broad Institute Genomics Platform"/>
            <consortium name="The Broad Institute Genome Sequencing Center for Infectious Disease"/>
            <person name="Wu L."/>
            <person name="Ma J."/>
        </authorList>
    </citation>
    <scope>NUCLEOTIDE SEQUENCE [LARGE SCALE GENOMIC DNA]</scope>
    <source>
        <strain evidence="6">CGMCC 1.14993</strain>
    </source>
</reference>
<dbReference type="Gene3D" id="1.10.287.130">
    <property type="match status" value="1"/>
</dbReference>
<dbReference type="InterPro" id="IPR016120">
    <property type="entry name" value="Sig_transdc_His_kin_SpoOB"/>
</dbReference>
<dbReference type="Pfam" id="PF14682">
    <property type="entry name" value="SPOB_ab"/>
    <property type="match status" value="1"/>
</dbReference>
<dbReference type="EMBL" id="BMHB01000001">
    <property type="protein sequence ID" value="GGI10512.1"/>
    <property type="molecule type" value="Genomic_DNA"/>
</dbReference>
<comment type="caution">
    <text evidence="5">The sequence shown here is derived from an EMBL/GenBank/DDBJ whole genome shotgun (WGS) entry which is preliminary data.</text>
</comment>
<keyword evidence="3" id="KW-0418">Kinase</keyword>
<dbReference type="InterPro" id="IPR016122">
    <property type="entry name" value="SpoOB_C"/>
</dbReference>
<dbReference type="GO" id="GO:0000155">
    <property type="term" value="F:phosphorelay sensor kinase activity"/>
    <property type="evidence" value="ECO:0007669"/>
    <property type="project" value="InterPro"/>
</dbReference>
<dbReference type="Gene3D" id="3.30.565.30">
    <property type="entry name" value="Sporulation initiation phosphotransferase B (SpoOB), C-terminal domain"/>
    <property type="match status" value="1"/>
</dbReference>
<dbReference type="OrthoDB" id="2375606at2"/>
<evidence type="ECO:0000256" key="3">
    <source>
        <dbReference type="ARBA" id="ARBA00022777"/>
    </source>
</evidence>
<dbReference type="SMART" id="SM01317">
    <property type="entry name" value="SPOB_ab"/>
    <property type="match status" value="1"/>
</dbReference>
<sequence length="180" mass="21434">MQGKWDVLEVLRHSRHDWLNRIQLIKGYLATGQKDMLEETMTKIIADSLNEAKICSLQIPAFAEFIITYNWKPRTIVLDYEILGDPCSLKNLDEMMTDWIRNFLSKLESWVHIYEENYVSLTIEINDETVCFFFDFRGKLTRKEEMLKWIVSSSSDHSKIQMMSYFCETEECSIEFKMEK</sequence>
<gene>
    <name evidence="5" type="primary">spo0B</name>
    <name evidence="5" type="ORF">GCM10007380_03170</name>
</gene>
<evidence type="ECO:0000313" key="6">
    <source>
        <dbReference type="Proteomes" id="UP000626244"/>
    </source>
</evidence>
<protein>
    <submittedName>
        <fullName evidence="5">Sporulation protein</fullName>
    </submittedName>
</protein>
<dbReference type="RefSeq" id="WP_088004120.1">
    <property type="nucleotide sequence ID" value="NZ_BMHB01000001.1"/>
</dbReference>
<organism evidence="5 6">
    <name type="scientific">Gottfriedia solisilvae</name>
    <dbReference type="NCBI Taxonomy" id="1516104"/>
    <lineage>
        <taxon>Bacteria</taxon>
        <taxon>Bacillati</taxon>
        <taxon>Bacillota</taxon>
        <taxon>Bacilli</taxon>
        <taxon>Bacillales</taxon>
        <taxon>Bacillaceae</taxon>
        <taxon>Gottfriedia</taxon>
    </lineage>
</organism>
<dbReference type="SUPFAM" id="SSF55890">
    <property type="entry name" value="Sporulation response regulatory protein Spo0B"/>
    <property type="match status" value="1"/>
</dbReference>
<evidence type="ECO:0000256" key="2">
    <source>
        <dbReference type="ARBA" id="ARBA00022679"/>
    </source>
</evidence>
<accession>A0A8J3ABV9</accession>
<feature type="domain" description="Sporulation initiation phosphotransferase B C-terminal" evidence="4">
    <location>
        <begin position="59"/>
        <end position="174"/>
    </location>
</feature>
<keyword evidence="6" id="KW-1185">Reference proteome</keyword>
<dbReference type="Pfam" id="PF14689">
    <property type="entry name" value="SPOB_a"/>
    <property type="match status" value="1"/>
</dbReference>